<sequence>MSVPHPTPSEALELTVNGDALTLPADLDVVGLLAHLDLPNSGVAVAIDGVVRPQSRWSEPIADGAVVDVLTAVQGG</sequence>
<accession>A0ABV6H8D5</accession>
<dbReference type="Proteomes" id="UP001589783">
    <property type="component" value="Unassembled WGS sequence"/>
</dbReference>
<dbReference type="NCBIfam" id="TIGR01683">
    <property type="entry name" value="thiS"/>
    <property type="match status" value="1"/>
</dbReference>
<dbReference type="SUPFAM" id="SSF54285">
    <property type="entry name" value="MoaD/ThiS"/>
    <property type="match status" value="1"/>
</dbReference>
<evidence type="ECO:0000313" key="1">
    <source>
        <dbReference type="EMBL" id="MFC0314827.1"/>
    </source>
</evidence>
<protein>
    <submittedName>
        <fullName evidence="1">Sulfur carrier protein ThiS</fullName>
    </submittedName>
</protein>
<dbReference type="InterPro" id="IPR003749">
    <property type="entry name" value="ThiS/MoaD-like"/>
</dbReference>
<dbReference type="EMBL" id="JBHLWV010000016">
    <property type="protein sequence ID" value="MFC0314827.1"/>
    <property type="molecule type" value="Genomic_DNA"/>
</dbReference>
<dbReference type="InterPro" id="IPR010035">
    <property type="entry name" value="Thi_S"/>
</dbReference>
<dbReference type="InterPro" id="IPR012675">
    <property type="entry name" value="Beta-grasp_dom_sf"/>
</dbReference>
<dbReference type="Gene3D" id="3.10.20.30">
    <property type="match status" value="1"/>
</dbReference>
<proteinExistence type="predicted"/>
<dbReference type="InterPro" id="IPR016155">
    <property type="entry name" value="Mopterin_synth/thiamin_S_b"/>
</dbReference>
<evidence type="ECO:0000313" key="2">
    <source>
        <dbReference type="Proteomes" id="UP001589783"/>
    </source>
</evidence>
<dbReference type="Pfam" id="PF02597">
    <property type="entry name" value="ThiS"/>
    <property type="match status" value="1"/>
</dbReference>
<name>A0ABV6H8D5_9ACTN</name>
<dbReference type="CDD" id="cd00565">
    <property type="entry name" value="Ubl_ThiS"/>
    <property type="match status" value="1"/>
</dbReference>
<organism evidence="1 2">
    <name type="scientific">Gordonia phosphorivorans</name>
    <dbReference type="NCBI Taxonomy" id="1056982"/>
    <lineage>
        <taxon>Bacteria</taxon>
        <taxon>Bacillati</taxon>
        <taxon>Actinomycetota</taxon>
        <taxon>Actinomycetes</taxon>
        <taxon>Mycobacteriales</taxon>
        <taxon>Gordoniaceae</taxon>
        <taxon>Gordonia</taxon>
    </lineage>
</organism>
<gene>
    <name evidence="1" type="primary">thiS</name>
    <name evidence="1" type="ORF">ACFFJD_08180</name>
</gene>
<comment type="caution">
    <text evidence="1">The sequence shown here is derived from an EMBL/GenBank/DDBJ whole genome shotgun (WGS) entry which is preliminary data.</text>
</comment>
<dbReference type="RefSeq" id="WP_382362933.1">
    <property type="nucleotide sequence ID" value="NZ_JBHLWV010000016.1"/>
</dbReference>
<reference evidence="1 2" key="1">
    <citation type="submission" date="2024-09" db="EMBL/GenBank/DDBJ databases">
        <authorList>
            <person name="Sun Q."/>
            <person name="Mori K."/>
        </authorList>
    </citation>
    <scope>NUCLEOTIDE SEQUENCE [LARGE SCALE GENOMIC DNA]</scope>
    <source>
        <strain evidence="1 2">CCM 7957</strain>
    </source>
</reference>
<keyword evidence="2" id="KW-1185">Reference proteome</keyword>